<gene>
    <name evidence="1" type="ORF">PanWU01x14_155970</name>
</gene>
<evidence type="ECO:0000313" key="1">
    <source>
        <dbReference type="EMBL" id="PON60083.1"/>
    </source>
</evidence>
<sequence length="91" mass="10530">KKRFPKKLLTLKRYGNYNGSKSIIGQGSAKWCMDIDPIEKDYETKQRRIEVETDSEMVNSASLVAQECLALCHFLQRHSTSLDFFVQNQIC</sequence>
<comment type="caution">
    <text evidence="1">The sequence shown here is derived from an EMBL/GenBank/DDBJ whole genome shotgun (WGS) entry which is preliminary data.</text>
</comment>
<protein>
    <submittedName>
        <fullName evidence="1">Uncharacterized protein</fullName>
    </submittedName>
</protein>
<keyword evidence="2" id="KW-1185">Reference proteome</keyword>
<proteinExistence type="predicted"/>
<feature type="non-terminal residue" evidence="1">
    <location>
        <position position="1"/>
    </location>
</feature>
<reference evidence="2" key="1">
    <citation type="submission" date="2016-06" db="EMBL/GenBank/DDBJ databases">
        <title>Parallel loss of symbiosis genes in relatives of nitrogen-fixing non-legume Parasponia.</title>
        <authorList>
            <person name="Van Velzen R."/>
            <person name="Holmer R."/>
            <person name="Bu F."/>
            <person name="Rutten L."/>
            <person name="Van Zeijl A."/>
            <person name="Liu W."/>
            <person name="Santuari L."/>
            <person name="Cao Q."/>
            <person name="Sharma T."/>
            <person name="Shen D."/>
            <person name="Roswanjaya Y."/>
            <person name="Wardhani T."/>
            <person name="Kalhor M.S."/>
            <person name="Jansen J."/>
            <person name="Van den Hoogen J."/>
            <person name="Gungor B."/>
            <person name="Hartog M."/>
            <person name="Hontelez J."/>
            <person name="Verver J."/>
            <person name="Yang W.-C."/>
            <person name="Schijlen E."/>
            <person name="Repin R."/>
            <person name="Schilthuizen M."/>
            <person name="Schranz E."/>
            <person name="Heidstra R."/>
            <person name="Miyata K."/>
            <person name="Fedorova E."/>
            <person name="Kohlen W."/>
            <person name="Bisseling T."/>
            <person name="Smit S."/>
            <person name="Geurts R."/>
        </authorList>
    </citation>
    <scope>NUCLEOTIDE SEQUENCE [LARGE SCALE GENOMIC DNA]</scope>
    <source>
        <strain evidence="2">cv. WU1-14</strain>
    </source>
</reference>
<organism evidence="1 2">
    <name type="scientific">Parasponia andersonii</name>
    <name type="common">Sponia andersonii</name>
    <dbReference type="NCBI Taxonomy" id="3476"/>
    <lineage>
        <taxon>Eukaryota</taxon>
        <taxon>Viridiplantae</taxon>
        <taxon>Streptophyta</taxon>
        <taxon>Embryophyta</taxon>
        <taxon>Tracheophyta</taxon>
        <taxon>Spermatophyta</taxon>
        <taxon>Magnoliopsida</taxon>
        <taxon>eudicotyledons</taxon>
        <taxon>Gunneridae</taxon>
        <taxon>Pentapetalae</taxon>
        <taxon>rosids</taxon>
        <taxon>fabids</taxon>
        <taxon>Rosales</taxon>
        <taxon>Cannabaceae</taxon>
        <taxon>Parasponia</taxon>
    </lineage>
</organism>
<accession>A0A2P5CG99</accession>
<dbReference type="Proteomes" id="UP000237105">
    <property type="component" value="Unassembled WGS sequence"/>
</dbReference>
<name>A0A2P5CG99_PARAD</name>
<evidence type="ECO:0000313" key="2">
    <source>
        <dbReference type="Proteomes" id="UP000237105"/>
    </source>
</evidence>
<dbReference type="AlphaFoldDB" id="A0A2P5CG99"/>
<dbReference type="EMBL" id="JXTB01000134">
    <property type="protein sequence ID" value="PON60083.1"/>
    <property type="molecule type" value="Genomic_DNA"/>
</dbReference>